<dbReference type="InterPro" id="IPR001119">
    <property type="entry name" value="SLH_dom"/>
</dbReference>
<feature type="domain" description="SLH" evidence="1">
    <location>
        <begin position="20"/>
        <end position="83"/>
    </location>
</feature>
<dbReference type="AlphaFoldDB" id="A0A833NYA3"/>
<dbReference type="EMBL" id="WPAF01000020">
    <property type="protein sequence ID" value="KAF0133711.1"/>
    <property type="molecule type" value="Genomic_DNA"/>
</dbReference>
<dbReference type="Pfam" id="PF00395">
    <property type="entry name" value="SLH"/>
    <property type="match status" value="1"/>
</dbReference>
<evidence type="ECO:0000313" key="2">
    <source>
        <dbReference type="EMBL" id="KAF0133711.1"/>
    </source>
</evidence>
<gene>
    <name evidence="2" type="ORF">FD145_1170</name>
</gene>
<dbReference type="PROSITE" id="PS51272">
    <property type="entry name" value="SLH"/>
    <property type="match status" value="1"/>
</dbReference>
<accession>A0A833NYA3</accession>
<sequence length="472" mass="51382">MLKKILAYFIVAFLFMPSLAEVKLKDVPANHWAAKSVYDLVKLGITSGYPDGTFRGLKNITRYEAAIFLSKLAGKMGAGDAEQIRQDIKTLKEEIVKLKEQGTPVIVSGEFDVNAMFASLLAAKGVSGKGPLVNYRLKTNLSKEINEITSLKIGLDTMDAGYYGGTRDLVKQMIDMEGKLKINPVDLGVFGDIFSAPLDVIISAGPGVIQHTDTTGIASSENGICYLRQGAGVSAATKIGETNVALKYLVRAYDVLNSGKVDTNKGELTLGYNFVKFPMLNNLAVELKTSLYAKTPNIGGPKDFKWGLTLSSNITPKLLFSAQLAESSADQSRGMMASGTLKSDNFIDGMNLMIKAVRIGAQYIPDSLWTEQLGETGYDVFLRPLENLTTNVDVDFSQAASDKVLFKIKGAARMSSELSYGAGFQRSRLTMQFGAVYAPAKDVQFEIFYRANQEPALKETTDLSAIQTTFKF</sequence>
<evidence type="ECO:0000313" key="3">
    <source>
        <dbReference type="Proteomes" id="UP000488506"/>
    </source>
</evidence>
<evidence type="ECO:0000259" key="1">
    <source>
        <dbReference type="PROSITE" id="PS51272"/>
    </source>
</evidence>
<name>A0A833NYA3_UNCSA</name>
<dbReference type="InterPro" id="IPR051465">
    <property type="entry name" value="Cell_Envelope_Struct_Comp"/>
</dbReference>
<dbReference type="PANTHER" id="PTHR43308:SF1">
    <property type="entry name" value="OUTER MEMBRANE PROTEIN ALPHA"/>
    <property type="match status" value="1"/>
</dbReference>
<comment type="caution">
    <text evidence="2">The sequence shown here is derived from an EMBL/GenBank/DDBJ whole genome shotgun (WGS) entry which is preliminary data.</text>
</comment>
<protein>
    <submittedName>
        <fullName evidence="2">Outer membrane protein</fullName>
    </submittedName>
</protein>
<reference evidence="2 3" key="1">
    <citation type="submission" date="2019-12" db="EMBL/GenBank/DDBJ databases">
        <authorList>
            <person name="Wolfe R."/>
            <person name="Danczak R."/>
            <person name="Wilkins M."/>
        </authorList>
    </citation>
    <scope>NUCLEOTIDE SEQUENCE [LARGE SCALE GENOMIC DNA]</scope>
    <source>
        <strain evidence="2">X2_MaxBin.013</strain>
    </source>
</reference>
<organism evidence="2 3">
    <name type="scientific">Candidatus Saganbacteria bacterium</name>
    <dbReference type="NCBI Taxonomy" id="2575572"/>
    <lineage>
        <taxon>Bacteria</taxon>
        <taxon>Bacillati</taxon>
        <taxon>Saganbacteria</taxon>
    </lineage>
</organism>
<dbReference type="PANTHER" id="PTHR43308">
    <property type="entry name" value="OUTER MEMBRANE PROTEIN ALPHA-RELATED"/>
    <property type="match status" value="1"/>
</dbReference>
<proteinExistence type="predicted"/>
<dbReference type="Proteomes" id="UP000488506">
    <property type="component" value="Unassembled WGS sequence"/>
</dbReference>